<accession>A0A245ZQQ7</accession>
<evidence type="ECO:0000256" key="1">
    <source>
        <dbReference type="SAM" id="Phobius"/>
    </source>
</evidence>
<evidence type="ECO:0000313" key="2">
    <source>
        <dbReference type="EMBL" id="OWK32078.1"/>
    </source>
</evidence>
<keyword evidence="1" id="KW-0812">Transmembrane</keyword>
<keyword evidence="3" id="KW-1185">Reference proteome</keyword>
<dbReference type="Proteomes" id="UP000197783">
    <property type="component" value="Unassembled WGS sequence"/>
</dbReference>
<feature type="transmembrane region" description="Helical" evidence="1">
    <location>
        <begin position="33"/>
        <end position="52"/>
    </location>
</feature>
<gene>
    <name evidence="2" type="ORF">SPMU_03990</name>
</gene>
<reference evidence="2 3" key="1">
    <citation type="submission" date="2017-03" db="EMBL/GenBank/DDBJ databases">
        <title>Genome sequence of Sphingomonas mucosissima DSM 17494.</title>
        <authorList>
            <person name="Poehlein A."/>
            <person name="Wuebbeler J.H."/>
            <person name="Steinbuechel A."/>
            <person name="Daniel R."/>
        </authorList>
    </citation>
    <scope>NUCLEOTIDE SEQUENCE [LARGE SCALE GENOMIC DNA]</scope>
    <source>
        <strain evidence="2 3">DSM 17494</strain>
    </source>
</reference>
<proteinExistence type="predicted"/>
<evidence type="ECO:0000313" key="3">
    <source>
        <dbReference type="Proteomes" id="UP000197783"/>
    </source>
</evidence>
<comment type="caution">
    <text evidence="2">The sequence shown here is derived from an EMBL/GenBank/DDBJ whole genome shotgun (WGS) entry which is preliminary data.</text>
</comment>
<dbReference type="AlphaFoldDB" id="A0A245ZQQ7"/>
<name>A0A245ZQQ7_9SPHN</name>
<dbReference type="EMBL" id="NBBJ01000001">
    <property type="protein sequence ID" value="OWK32078.1"/>
    <property type="molecule type" value="Genomic_DNA"/>
</dbReference>
<keyword evidence="1" id="KW-0472">Membrane</keyword>
<protein>
    <submittedName>
        <fullName evidence="2">Uncharacterized protein</fullName>
    </submittedName>
</protein>
<keyword evidence="1" id="KW-1133">Transmembrane helix</keyword>
<sequence>MQTMSKRYAVFCISWLLALPLWREFHEPSQTLWNVFLAAFLIATVTAVFLGMRYLEQYHIEVGEARFSSSNDERSEI</sequence>
<organism evidence="2 3">
    <name type="scientific">Sphingomonas mucosissima</name>
    <dbReference type="NCBI Taxonomy" id="370959"/>
    <lineage>
        <taxon>Bacteria</taxon>
        <taxon>Pseudomonadati</taxon>
        <taxon>Pseudomonadota</taxon>
        <taxon>Alphaproteobacteria</taxon>
        <taxon>Sphingomonadales</taxon>
        <taxon>Sphingomonadaceae</taxon>
        <taxon>Sphingomonas</taxon>
    </lineage>
</organism>